<organism evidence="1 2">
    <name type="scientific">Populus alba</name>
    <name type="common">White poplar</name>
    <dbReference type="NCBI Taxonomy" id="43335"/>
    <lineage>
        <taxon>Eukaryota</taxon>
        <taxon>Viridiplantae</taxon>
        <taxon>Streptophyta</taxon>
        <taxon>Embryophyta</taxon>
        <taxon>Tracheophyta</taxon>
        <taxon>Spermatophyta</taxon>
        <taxon>Magnoliopsida</taxon>
        <taxon>eudicotyledons</taxon>
        <taxon>Gunneridae</taxon>
        <taxon>Pentapetalae</taxon>
        <taxon>rosids</taxon>
        <taxon>fabids</taxon>
        <taxon>Malpighiales</taxon>
        <taxon>Salicaceae</taxon>
        <taxon>Saliceae</taxon>
        <taxon>Populus</taxon>
    </lineage>
</organism>
<evidence type="ECO:0000313" key="2">
    <source>
        <dbReference type="Proteomes" id="UP000309997"/>
    </source>
</evidence>
<keyword evidence="2" id="KW-1185">Reference proteome</keyword>
<name>A0ACC4API8_POPAL</name>
<dbReference type="Proteomes" id="UP000309997">
    <property type="component" value="Unassembled WGS sequence"/>
</dbReference>
<dbReference type="EMBL" id="RCHU02000017">
    <property type="protein sequence ID" value="KAL3568106.1"/>
    <property type="molecule type" value="Genomic_DNA"/>
</dbReference>
<reference evidence="1 2" key="1">
    <citation type="journal article" date="2024" name="Plant Biotechnol. J.">
        <title>Genome and CRISPR/Cas9 system of a widespread forest tree (Populus alba) in the world.</title>
        <authorList>
            <person name="Liu Y.J."/>
            <person name="Jiang P.F."/>
            <person name="Han X.M."/>
            <person name="Li X.Y."/>
            <person name="Wang H.M."/>
            <person name="Wang Y.J."/>
            <person name="Wang X.X."/>
            <person name="Zeng Q.Y."/>
        </authorList>
    </citation>
    <scope>NUCLEOTIDE SEQUENCE [LARGE SCALE GENOMIC DNA]</scope>
    <source>
        <strain evidence="2">cv. PAL-ZL1</strain>
    </source>
</reference>
<comment type="caution">
    <text evidence="1">The sequence shown here is derived from an EMBL/GenBank/DDBJ whole genome shotgun (WGS) entry which is preliminary data.</text>
</comment>
<evidence type="ECO:0000313" key="1">
    <source>
        <dbReference type="EMBL" id="KAL3568106.1"/>
    </source>
</evidence>
<protein>
    <submittedName>
        <fullName evidence="1">Uncharacterized protein</fullName>
    </submittedName>
</protein>
<gene>
    <name evidence="1" type="ORF">D5086_030757</name>
</gene>
<proteinExistence type="predicted"/>
<sequence>MRLHGSEASERASHEEQERCFLLKTEARPAYNEDVCILDRRHRIQNHTMESSHPKLTKYSDQYVPLAISSNFLLPRASNILLDYSQLEQPTDLILLTVVHPLNCHLQMVAVGMVIPSLILPGPKFVRLYFYPASYPNLDISKSYFKLSANTYQLLNNFSASLTVSAIRPPVDYFTKEFIITVWDDQKLELTFIPTGDTGMYRTWHEDSGISLEKLETLHMSQASRIEYTTKTPAYSAPVLVYSTMRSMGPEPLLNKNYNLTWIFPVDAGFNYLLRLHFCETRKEFKSVNRQDPTLSQQWLLHQRTTSKSTRQKNGQKIINTYGYSHRWRFHSGAESHSRSTVSTRESVTQSDPDQRARGVFSEIIDPKAR</sequence>
<accession>A0ACC4API8</accession>